<evidence type="ECO:0000256" key="6">
    <source>
        <dbReference type="RuleBase" id="RU003915"/>
    </source>
</evidence>
<comment type="catalytic activity">
    <reaction evidence="1 5 6">
        <text>[protein]-peptidylproline (omega=180) = [protein]-peptidylproline (omega=0)</text>
        <dbReference type="Rhea" id="RHEA:16237"/>
        <dbReference type="Rhea" id="RHEA-COMP:10747"/>
        <dbReference type="Rhea" id="RHEA-COMP:10748"/>
        <dbReference type="ChEBI" id="CHEBI:83833"/>
        <dbReference type="ChEBI" id="CHEBI:83834"/>
        <dbReference type="EC" id="5.2.1.8"/>
    </reaction>
</comment>
<dbReference type="AlphaFoldDB" id="A0A1H7K877"/>
<sequence>MITAGSRVRMHYTITLENGQVADSTREAPVEPVEFTVGQGELHGALEGLVTALSEGESCTTTLPPEQAFGFATAQAVQTMERSDFPEAMPLEPGLLVGFDTPTGEQIPGLIREIEGDRVTVDFNHPLAGHEITVEIEVLSVQPPT</sequence>
<dbReference type="OrthoDB" id="9808891at2"/>
<reference evidence="9" key="1">
    <citation type="submission" date="2016-10" db="EMBL/GenBank/DDBJ databases">
        <authorList>
            <person name="Varghese N."/>
            <person name="Submissions S."/>
        </authorList>
    </citation>
    <scope>NUCLEOTIDE SEQUENCE [LARGE SCALE GENOMIC DNA]</scope>
    <source>
        <strain evidence="9">DSM 241</strain>
    </source>
</reference>
<dbReference type="RefSeq" id="WP_090252443.1">
    <property type="nucleotide sequence ID" value="NZ_FOAA01000005.1"/>
</dbReference>
<dbReference type="Gene3D" id="3.10.50.40">
    <property type="match status" value="1"/>
</dbReference>
<keyword evidence="9" id="KW-1185">Reference proteome</keyword>
<dbReference type="Pfam" id="PF00254">
    <property type="entry name" value="FKBP_C"/>
    <property type="match status" value="1"/>
</dbReference>
<keyword evidence="3 5" id="KW-0697">Rotamase</keyword>
<evidence type="ECO:0000256" key="1">
    <source>
        <dbReference type="ARBA" id="ARBA00000971"/>
    </source>
</evidence>
<dbReference type="EMBL" id="FOAA01000005">
    <property type="protein sequence ID" value="SEK82690.1"/>
    <property type="molecule type" value="Genomic_DNA"/>
</dbReference>
<dbReference type="InterPro" id="IPR001179">
    <property type="entry name" value="PPIase_FKBP_dom"/>
</dbReference>
<dbReference type="SUPFAM" id="SSF54534">
    <property type="entry name" value="FKBP-like"/>
    <property type="match status" value="1"/>
</dbReference>
<dbReference type="Proteomes" id="UP000199256">
    <property type="component" value="Unassembled WGS sequence"/>
</dbReference>
<evidence type="ECO:0000256" key="3">
    <source>
        <dbReference type="ARBA" id="ARBA00023110"/>
    </source>
</evidence>
<keyword evidence="4 5" id="KW-0413">Isomerase</keyword>
<dbReference type="EC" id="5.2.1.8" evidence="6"/>
<evidence type="ECO:0000313" key="8">
    <source>
        <dbReference type="EMBL" id="SEK82690.1"/>
    </source>
</evidence>
<protein>
    <recommendedName>
        <fullName evidence="6">Peptidyl-prolyl cis-trans isomerase</fullName>
        <ecNumber evidence="6">5.2.1.8</ecNumber>
    </recommendedName>
</protein>
<evidence type="ECO:0000256" key="4">
    <source>
        <dbReference type="ARBA" id="ARBA00023235"/>
    </source>
</evidence>
<comment type="similarity">
    <text evidence="2 6">Belongs to the FKBP-type PPIase family.</text>
</comment>
<evidence type="ECO:0000259" key="7">
    <source>
        <dbReference type="PROSITE" id="PS50059"/>
    </source>
</evidence>
<evidence type="ECO:0000313" key="9">
    <source>
        <dbReference type="Proteomes" id="UP000199256"/>
    </source>
</evidence>
<dbReference type="PANTHER" id="PTHR47861">
    <property type="entry name" value="FKBP-TYPE PEPTIDYL-PROLYL CIS-TRANS ISOMERASE SLYD"/>
    <property type="match status" value="1"/>
</dbReference>
<dbReference type="InterPro" id="IPR046357">
    <property type="entry name" value="PPIase_dom_sf"/>
</dbReference>
<proteinExistence type="inferred from homology"/>
<dbReference type="PROSITE" id="PS50059">
    <property type="entry name" value="FKBP_PPIASE"/>
    <property type="match status" value="1"/>
</dbReference>
<name>A0A1H7K877_9GAMM</name>
<dbReference type="PANTHER" id="PTHR47861:SF4">
    <property type="entry name" value="FKBP-TYPE 16 KDA PEPTIDYL-PROLYL CIS-TRANS ISOMERASE"/>
    <property type="match status" value="1"/>
</dbReference>
<dbReference type="GO" id="GO:0003755">
    <property type="term" value="F:peptidyl-prolyl cis-trans isomerase activity"/>
    <property type="evidence" value="ECO:0007669"/>
    <property type="project" value="UniProtKB-UniRule"/>
</dbReference>
<organism evidence="8 9">
    <name type="scientific">Ectothiorhodospira marina</name>
    <dbReference type="NCBI Taxonomy" id="1396821"/>
    <lineage>
        <taxon>Bacteria</taxon>
        <taxon>Pseudomonadati</taxon>
        <taxon>Pseudomonadota</taxon>
        <taxon>Gammaproteobacteria</taxon>
        <taxon>Chromatiales</taxon>
        <taxon>Ectothiorhodospiraceae</taxon>
        <taxon>Ectothiorhodospira</taxon>
    </lineage>
</organism>
<feature type="domain" description="PPIase FKBP-type" evidence="7">
    <location>
        <begin position="5"/>
        <end position="70"/>
    </location>
</feature>
<evidence type="ECO:0000256" key="5">
    <source>
        <dbReference type="PROSITE-ProRule" id="PRU00277"/>
    </source>
</evidence>
<dbReference type="STRING" id="1396821.SAMN05444515_105162"/>
<evidence type="ECO:0000256" key="2">
    <source>
        <dbReference type="ARBA" id="ARBA00006577"/>
    </source>
</evidence>
<gene>
    <name evidence="8" type="ORF">SAMN05444515_105162</name>
</gene>
<accession>A0A1H7K877</accession>